<evidence type="ECO:0000313" key="2">
    <source>
        <dbReference type="EMBL" id="GAX13989.1"/>
    </source>
</evidence>
<reference evidence="2 3" key="1">
    <citation type="journal article" date="2015" name="Plant Cell">
        <title>Oil accumulation by the oleaginous diatom Fistulifera solaris as revealed by the genome and transcriptome.</title>
        <authorList>
            <person name="Tanaka T."/>
            <person name="Maeda Y."/>
            <person name="Veluchamy A."/>
            <person name="Tanaka M."/>
            <person name="Abida H."/>
            <person name="Marechal E."/>
            <person name="Bowler C."/>
            <person name="Muto M."/>
            <person name="Sunaga Y."/>
            <person name="Tanaka M."/>
            <person name="Yoshino T."/>
            <person name="Taniguchi T."/>
            <person name="Fukuda Y."/>
            <person name="Nemoto M."/>
            <person name="Matsumoto M."/>
            <person name="Wong P.S."/>
            <person name="Aburatani S."/>
            <person name="Fujibuchi W."/>
        </authorList>
    </citation>
    <scope>NUCLEOTIDE SEQUENCE [LARGE SCALE GENOMIC DNA]</scope>
    <source>
        <strain evidence="2 3">JPCC DA0580</strain>
    </source>
</reference>
<keyword evidence="3" id="KW-1185">Reference proteome</keyword>
<dbReference type="InterPro" id="IPR027443">
    <property type="entry name" value="IPNS-like_sf"/>
</dbReference>
<dbReference type="PROSITE" id="PS51471">
    <property type="entry name" value="FE2OG_OXY"/>
    <property type="match status" value="1"/>
</dbReference>
<dbReference type="InterPro" id="IPR011042">
    <property type="entry name" value="6-blade_b-propeller_TolB-like"/>
</dbReference>
<dbReference type="InterPro" id="IPR050231">
    <property type="entry name" value="Iron_ascorbate_oxido_reductase"/>
</dbReference>
<sequence length="708" mass="78359">MNTLDEATIQELRDVGLSLINIPSSSSSIPSNAFSSAQQTFQNPHNLPVIPHDADSAHVTGYHPAGGSMSRYNLFREGFVWSDEGRMNLIDDSWDFAVTTRSLEDLLHSVAQSVLRAIEQHLQLPLNWFEDNMGPTRHSSQWHLKRYVATNEDPSQKQSHWLPAHTDPSLISIVVHDRTDVQEGGYGLEYRNSTSSKWVSVPQSGHAVAIIMIGSVLSQITGQFFPACRHRVVQQSGERMAATLFLRPVPSARLQVPPSPLLQHNEKLSSIMTFEQWSRRVAQNYQNGKIHQKKKRKNQMTSASLVTPPETNLHHYHDEQTDLALLSCDPPLRGAEKYLGGELGHNGKIYAIPGHATQVLCIDPTVEPPILTLRGPEFHGKYKWLRSVQFSSGIIIGIPCHASSLLRIDPHTESISTLTWDHNDPLAPDPELQWKWHGGQISPIDGCLYCIPQRAESVLKFDPVTEQVSFLGGPFPGRNKWYGGLLGRNDGAIYAIHQCHSSVLKIDPSEQTCSLHGDFPTGGYKWHGGVVAPNGVIYGIPSHADRVLKVIPGPQPEIHTIGDVLRSGSHRTDGKYKYLGGAVGADGKVYFFPSDSDFVLQVDPSTDTCREVGPNLRDIEKSHNNKWQNGFTARDGTIYGIPLKGNSVLRIRTRADDSEPEVSVIGGPFPGLNHWEGGVMGADGAMFCMPLNHDQVLRIRHIPSNEVA</sequence>
<dbReference type="EMBL" id="BDSP01000074">
    <property type="protein sequence ID" value="GAX13989.1"/>
    <property type="molecule type" value="Genomic_DNA"/>
</dbReference>
<dbReference type="AlphaFoldDB" id="A0A1Z5JJ13"/>
<evidence type="ECO:0000259" key="1">
    <source>
        <dbReference type="PROSITE" id="PS51471"/>
    </source>
</evidence>
<dbReference type="Proteomes" id="UP000198406">
    <property type="component" value="Unassembled WGS sequence"/>
</dbReference>
<dbReference type="Gene3D" id="2.120.10.30">
    <property type="entry name" value="TolB, C-terminal domain"/>
    <property type="match status" value="1"/>
</dbReference>
<proteinExistence type="predicted"/>
<accession>A0A1Z5JJ13</accession>
<dbReference type="SUPFAM" id="SSF63829">
    <property type="entry name" value="Calcium-dependent phosphotriesterase"/>
    <property type="match status" value="1"/>
</dbReference>
<dbReference type="PANTHER" id="PTHR47990">
    <property type="entry name" value="2-OXOGLUTARATE (2OG) AND FE(II)-DEPENDENT OXYGENASE SUPERFAMILY PROTEIN-RELATED"/>
    <property type="match status" value="1"/>
</dbReference>
<feature type="domain" description="Fe2OG dioxygenase" evidence="1">
    <location>
        <begin position="136"/>
        <end position="248"/>
    </location>
</feature>
<dbReference type="SUPFAM" id="SSF51197">
    <property type="entry name" value="Clavaminate synthase-like"/>
    <property type="match status" value="1"/>
</dbReference>
<comment type="caution">
    <text evidence="2">The sequence shown here is derived from an EMBL/GenBank/DDBJ whole genome shotgun (WGS) entry which is preliminary data.</text>
</comment>
<dbReference type="OrthoDB" id="10260017at2759"/>
<dbReference type="InterPro" id="IPR044861">
    <property type="entry name" value="IPNS-like_FE2OG_OXY"/>
</dbReference>
<evidence type="ECO:0000313" key="3">
    <source>
        <dbReference type="Proteomes" id="UP000198406"/>
    </source>
</evidence>
<dbReference type="InParanoid" id="A0A1Z5JJ13"/>
<organism evidence="2 3">
    <name type="scientific">Fistulifera solaris</name>
    <name type="common">Oleaginous diatom</name>
    <dbReference type="NCBI Taxonomy" id="1519565"/>
    <lineage>
        <taxon>Eukaryota</taxon>
        <taxon>Sar</taxon>
        <taxon>Stramenopiles</taxon>
        <taxon>Ochrophyta</taxon>
        <taxon>Bacillariophyta</taxon>
        <taxon>Bacillariophyceae</taxon>
        <taxon>Bacillariophycidae</taxon>
        <taxon>Naviculales</taxon>
        <taxon>Naviculaceae</taxon>
        <taxon>Fistulifera</taxon>
    </lineage>
</organism>
<gene>
    <name evidence="2" type="ORF">FisN_5Lh096</name>
</gene>
<dbReference type="Pfam" id="PF03171">
    <property type="entry name" value="2OG-FeII_Oxy"/>
    <property type="match status" value="1"/>
</dbReference>
<name>A0A1Z5JJ13_FISSO</name>
<dbReference type="Gene3D" id="2.60.120.330">
    <property type="entry name" value="B-lactam Antibiotic, Isopenicillin N Synthase, Chain"/>
    <property type="match status" value="1"/>
</dbReference>
<protein>
    <recommendedName>
        <fullName evidence="1">Fe2OG dioxygenase domain-containing protein</fullName>
    </recommendedName>
</protein>
<dbReference type="InterPro" id="IPR005123">
    <property type="entry name" value="Oxoglu/Fe-dep_dioxygenase_dom"/>
</dbReference>